<dbReference type="EMBL" id="PYVU01000037">
    <property type="protein sequence ID" value="PTB96765.1"/>
    <property type="molecule type" value="Genomic_DNA"/>
</dbReference>
<dbReference type="Pfam" id="PF01035">
    <property type="entry name" value="DNA_binding_1"/>
    <property type="match status" value="1"/>
</dbReference>
<dbReference type="PANTHER" id="PTHR42942">
    <property type="entry name" value="6-O-METHYLGUANINE DNA METHYLTRANSFERASE"/>
    <property type="match status" value="1"/>
</dbReference>
<dbReference type="AlphaFoldDB" id="A0A2T4DSG0"/>
<dbReference type="InterPro" id="IPR036217">
    <property type="entry name" value="MethylDNA_cys_MeTrfase_DNAb"/>
</dbReference>
<dbReference type="GO" id="GO:0008168">
    <property type="term" value="F:methyltransferase activity"/>
    <property type="evidence" value="ECO:0007669"/>
    <property type="project" value="UniProtKB-KW"/>
</dbReference>
<dbReference type="GO" id="GO:0032259">
    <property type="term" value="P:methylation"/>
    <property type="evidence" value="ECO:0007669"/>
    <property type="project" value="UniProtKB-KW"/>
</dbReference>
<dbReference type="InterPro" id="IPR036388">
    <property type="entry name" value="WH-like_DNA-bd_sf"/>
</dbReference>
<dbReference type="Proteomes" id="UP000240608">
    <property type="component" value="Unassembled WGS sequence"/>
</dbReference>
<accession>A0A2T4DSG0</accession>
<reference evidence="3 4" key="1">
    <citation type="submission" date="2018-03" db="EMBL/GenBank/DDBJ databases">
        <title>Cross-interface Injection: A General Nanoliter Liquid Handling Method Applied to Single Cells Genome Amplification Automated Nanoliter Liquid Handling Applied to Single Cell Multiple Displacement Amplification.</title>
        <authorList>
            <person name="Yun J."/>
            <person name="Xu P."/>
            <person name="Xu J."/>
            <person name="Dai X."/>
            <person name="Wang Y."/>
            <person name="Zheng X."/>
            <person name="Cao C."/>
            <person name="Yi Q."/>
            <person name="Zhu Y."/>
            <person name="Wang L."/>
            <person name="Dong Z."/>
            <person name="Huang Y."/>
            <person name="Huang L."/>
            <person name="Du W."/>
        </authorList>
    </citation>
    <scope>NUCLEOTIDE SEQUENCE [LARGE SCALE GENOMIC DNA]</scope>
    <source>
        <strain evidence="3 4">Z-D1-2</strain>
    </source>
</reference>
<protein>
    <submittedName>
        <fullName evidence="3">Cysteine methyltransferase</fullName>
    </submittedName>
</protein>
<evidence type="ECO:0000259" key="2">
    <source>
        <dbReference type="Pfam" id="PF01035"/>
    </source>
</evidence>
<dbReference type="InterPro" id="IPR014048">
    <property type="entry name" value="MethylDNA_cys_MeTrfase_DNA-bd"/>
</dbReference>
<dbReference type="SUPFAM" id="SSF46767">
    <property type="entry name" value="Methylated DNA-protein cysteine methyltransferase, C-terminal domain"/>
    <property type="match status" value="1"/>
</dbReference>
<gene>
    <name evidence="3" type="ORF">C9994_05995</name>
</gene>
<dbReference type="Gene3D" id="1.10.10.10">
    <property type="entry name" value="Winged helix-like DNA-binding domain superfamily/Winged helix DNA-binding domain"/>
    <property type="match status" value="1"/>
</dbReference>
<keyword evidence="3" id="KW-0808">Transferase</keyword>
<keyword evidence="1" id="KW-0227">DNA damage</keyword>
<dbReference type="PANTHER" id="PTHR42942:SF1">
    <property type="entry name" value="ALKYLTRANSFERASE-LIKE PROTEIN 1"/>
    <property type="match status" value="1"/>
</dbReference>
<name>A0A2T4DSG0_9BACT</name>
<dbReference type="CDD" id="cd06445">
    <property type="entry name" value="ATase"/>
    <property type="match status" value="1"/>
</dbReference>
<dbReference type="InterPro" id="IPR052520">
    <property type="entry name" value="ATL_DNA_repair"/>
</dbReference>
<dbReference type="GO" id="GO:0006281">
    <property type="term" value="P:DNA repair"/>
    <property type="evidence" value="ECO:0007669"/>
    <property type="project" value="InterPro"/>
</dbReference>
<organism evidence="3 4">
    <name type="scientific">Marivirga lumbricoides</name>
    <dbReference type="NCBI Taxonomy" id="1046115"/>
    <lineage>
        <taxon>Bacteria</taxon>
        <taxon>Pseudomonadati</taxon>
        <taxon>Bacteroidota</taxon>
        <taxon>Cytophagia</taxon>
        <taxon>Cytophagales</taxon>
        <taxon>Marivirgaceae</taxon>
        <taxon>Marivirga</taxon>
    </lineage>
</organism>
<dbReference type="NCBIfam" id="TIGR00589">
    <property type="entry name" value="ogt"/>
    <property type="match status" value="1"/>
</dbReference>
<comment type="caution">
    <text evidence="3">The sequence shown here is derived from an EMBL/GenBank/DDBJ whole genome shotgun (WGS) entry which is preliminary data.</text>
</comment>
<evidence type="ECO:0000256" key="1">
    <source>
        <dbReference type="ARBA" id="ARBA00022763"/>
    </source>
</evidence>
<evidence type="ECO:0000313" key="3">
    <source>
        <dbReference type="EMBL" id="PTB96765.1"/>
    </source>
</evidence>
<sequence>MSKNNDFFDQVYQVVKLIPKGRVTSYGSIAQYLGAGRSARIVGYAMNSAHTLADVPAHRVVNRNGLLTGKMHFETPDTMQQRLEAEGIRIEDDQIQNFKKVFWDPKEELL</sequence>
<feature type="domain" description="Methylated-DNA-[protein]-cysteine S-methyltransferase DNA binding" evidence="2">
    <location>
        <begin position="6"/>
        <end position="88"/>
    </location>
</feature>
<proteinExistence type="predicted"/>
<evidence type="ECO:0000313" key="4">
    <source>
        <dbReference type="Proteomes" id="UP000240608"/>
    </source>
</evidence>
<keyword evidence="3" id="KW-0489">Methyltransferase</keyword>